<keyword evidence="4" id="KW-1185">Reference proteome</keyword>
<reference evidence="3 4" key="1">
    <citation type="journal article" date="2019" name="Int. J. Syst. Evol. Microbiol.">
        <title>The Global Catalogue of Microorganisms (GCM) 10K type strain sequencing project: providing services to taxonomists for standard genome sequencing and annotation.</title>
        <authorList>
            <consortium name="The Broad Institute Genomics Platform"/>
            <consortium name="The Broad Institute Genome Sequencing Center for Infectious Disease"/>
            <person name="Wu L."/>
            <person name="Ma J."/>
        </authorList>
    </citation>
    <scope>NUCLEOTIDE SEQUENCE [LARGE SCALE GENOMIC DNA]</scope>
    <source>
        <strain evidence="3 4">JCM 14735</strain>
    </source>
</reference>
<feature type="transmembrane region" description="Helical" evidence="2">
    <location>
        <begin position="46"/>
        <end position="64"/>
    </location>
</feature>
<dbReference type="Proteomes" id="UP001501204">
    <property type="component" value="Unassembled WGS sequence"/>
</dbReference>
<keyword evidence="2" id="KW-0812">Transmembrane</keyword>
<evidence type="ECO:0000313" key="3">
    <source>
        <dbReference type="EMBL" id="GAA1767898.1"/>
    </source>
</evidence>
<evidence type="ECO:0000256" key="2">
    <source>
        <dbReference type="SAM" id="Phobius"/>
    </source>
</evidence>
<accession>A0ABN2KZC9</accession>
<feature type="region of interest" description="Disordered" evidence="1">
    <location>
        <begin position="1"/>
        <end position="31"/>
    </location>
</feature>
<evidence type="ECO:0008006" key="5">
    <source>
        <dbReference type="Google" id="ProtNLM"/>
    </source>
</evidence>
<gene>
    <name evidence="3" type="ORF">GCM10009767_27850</name>
</gene>
<organism evidence="3 4">
    <name type="scientific">Kocuria aegyptia</name>
    <dbReference type="NCBI Taxonomy" id="330943"/>
    <lineage>
        <taxon>Bacteria</taxon>
        <taxon>Bacillati</taxon>
        <taxon>Actinomycetota</taxon>
        <taxon>Actinomycetes</taxon>
        <taxon>Micrococcales</taxon>
        <taxon>Micrococcaceae</taxon>
        <taxon>Kocuria</taxon>
    </lineage>
</organism>
<feature type="compositionally biased region" description="Basic and acidic residues" evidence="1">
    <location>
        <begin position="12"/>
        <end position="31"/>
    </location>
</feature>
<protein>
    <recommendedName>
        <fullName evidence="5">ABC transporter permease</fullName>
    </recommendedName>
</protein>
<keyword evidence="2" id="KW-0472">Membrane</keyword>
<name>A0ABN2KZC9_9MICC</name>
<comment type="caution">
    <text evidence="3">The sequence shown here is derived from an EMBL/GenBank/DDBJ whole genome shotgun (WGS) entry which is preliminary data.</text>
</comment>
<dbReference type="EMBL" id="BAAAOA010000035">
    <property type="protein sequence ID" value="GAA1767898.1"/>
    <property type="molecule type" value="Genomic_DNA"/>
</dbReference>
<dbReference type="RefSeq" id="WP_344123474.1">
    <property type="nucleotide sequence ID" value="NZ_BAAAOA010000035.1"/>
</dbReference>
<proteinExistence type="predicted"/>
<evidence type="ECO:0000313" key="4">
    <source>
        <dbReference type="Proteomes" id="UP001501204"/>
    </source>
</evidence>
<evidence type="ECO:0000256" key="1">
    <source>
        <dbReference type="SAM" id="MobiDB-lite"/>
    </source>
</evidence>
<sequence>MTSVSHSGTGPEDPHEASPRPLDDEIAASRRRDGRRLNPATFEVRLRRWALLLLVAGPVIWFLVQQLR</sequence>
<keyword evidence="2" id="KW-1133">Transmembrane helix</keyword>